<sequence>MLSPLRAQARCARPRRTARGTDLIGTGQTGKVDRFHHQNGKNDSFA</sequence>
<reference evidence="2 3" key="1">
    <citation type="journal article" date="2012" name="J. Bacteriol.">
        <title>Complete genome sequence of phototrophic betaproteobacterium Rubrivivax gelatinosus IL144.</title>
        <authorList>
            <person name="Nagashima S."/>
            <person name="Kamimura A."/>
            <person name="Shimizu T."/>
            <person name="Nakamura-isaki S."/>
            <person name="Aono E."/>
            <person name="Sakamoto K."/>
            <person name="Ichikawa N."/>
            <person name="Nakazawa H."/>
            <person name="Sekine M."/>
            <person name="Yamazaki S."/>
            <person name="Fujita N."/>
            <person name="Shimada K."/>
            <person name="Hanada S."/>
            <person name="Nagashima K.V.P."/>
        </authorList>
    </citation>
    <scope>NUCLEOTIDE SEQUENCE [LARGE SCALE GENOMIC DNA]</scope>
    <source>
        <strain evidence="3">NBRC 100245 / IL144</strain>
    </source>
</reference>
<dbReference type="KEGG" id="rge:RGE_09880"/>
<dbReference type="AlphaFoldDB" id="I0HMU2"/>
<evidence type="ECO:0000313" key="3">
    <source>
        <dbReference type="Proteomes" id="UP000007883"/>
    </source>
</evidence>
<dbReference type="EMBL" id="AP012320">
    <property type="protein sequence ID" value="BAL94329.1"/>
    <property type="molecule type" value="Genomic_DNA"/>
</dbReference>
<organism evidence="2 3">
    <name type="scientific">Rubrivivax gelatinosus (strain NBRC 100245 / IL144)</name>
    <dbReference type="NCBI Taxonomy" id="983917"/>
    <lineage>
        <taxon>Bacteria</taxon>
        <taxon>Pseudomonadati</taxon>
        <taxon>Pseudomonadota</taxon>
        <taxon>Betaproteobacteria</taxon>
        <taxon>Burkholderiales</taxon>
        <taxon>Sphaerotilaceae</taxon>
        <taxon>Rubrivivax</taxon>
    </lineage>
</organism>
<dbReference type="STRING" id="983917.RGE_09880"/>
<keyword evidence="3" id="KW-1185">Reference proteome</keyword>
<accession>I0HMU2</accession>
<evidence type="ECO:0000256" key="1">
    <source>
        <dbReference type="SAM" id="MobiDB-lite"/>
    </source>
</evidence>
<protein>
    <submittedName>
        <fullName evidence="2">Uncharacterized protein</fullName>
    </submittedName>
</protein>
<feature type="region of interest" description="Disordered" evidence="1">
    <location>
        <begin position="1"/>
        <end position="46"/>
    </location>
</feature>
<dbReference type="Proteomes" id="UP000007883">
    <property type="component" value="Chromosome"/>
</dbReference>
<proteinExistence type="predicted"/>
<gene>
    <name evidence="2" type="ordered locus">RGE_09880</name>
</gene>
<name>I0HMU2_RUBGI</name>
<dbReference type="HOGENOM" id="CLU_3188575_0_0_4"/>
<evidence type="ECO:0000313" key="2">
    <source>
        <dbReference type="EMBL" id="BAL94329.1"/>
    </source>
</evidence>